<proteinExistence type="predicted"/>
<feature type="compositionally biased region" description="Basic and acidic residues" evidence="1">
    <location>
        <begin position="1517"/>
        <end position="1531"/>
    </location>
</feature>
<dbReference type="InterPro" id="IPR025103">
    <property type="entry name" value="DUF4011"/>
</dbReference>
<dbReference type="Gene3D" id="3.40.50.300">
    <property type="entry name" value="P-loop containing nucleotide triphosphate hydrolases"/>
    <property type="match status" value="3"/>
</dbReference>
<feature type="compositionally biased region" description="Low complexity" evidence="1">
    <location>
        <begin position="1588"/>
        <end position="1598"/>
    </location>
</feature>
<feature type="compositionally biased region" description="Basic and acidic residues" evidence="1">
    <location>
        <begin position="1466"/>
        <end position="1476"/>
    </location>
</feature>
<feature type="domain" description="Restriction endonuclease type II-like" evidence="2">
    <location>
        <begin position="1169"/>
        <end position="1241"/>
    </location>
</feature>
<feature type="compositionally biased region" description="Basic and acidic residues" evidence="1">
    <location>
        <begin position="1344"/>
        <end position="1354"/>
    </location>
</feature>
<keyword evidence="4" id="KW-1185">Reference proteome</keyword>
<feature type="region of interest" description="Disordered" evidence="1">
    <location>
        <begin position="1344"/>
        <end position="1657"/>
    </location>
</feature>
<feature type="compositionally biased region" description="Basic and acidic residues" evidence="1">
    <location>
        <begin position="1488"/>
        <end position="1507"/>
    </location>
</feature>
<accession>A0ABN2WHW4</accession>
<dbReference type="RefSeq" id="WP_344335963.1">
    <property type="nucleotide sequence ID" value="NZ_BAAAPZ010000003.1"/>
</dbReference>
<reference evidence="3 4" key="1">
    <citation type="journal article" date="2019" name="Int. J. Syst. Evol. Microbiol.">
        <title>The Global Catalogue of Microorganisms (GCM) 10K type strain sequencing project: providing services to taxonomists for standard genome sequencing and annotation.</title>
        <authorList>
            <consortium name="The Broad Institute Genomics Platform"/>
            <consortium name="The Broad Institute Genome Sequencing Center for Infectious Disease"/>
            <person name="Wu L."/>
            <person name="Ma J."/>
        </authorList>
    </citation>
    <scope>NUCLEOTIDE SEQUENCE [LARGE SCALE GENOMIC DNA]</scope>
    <source>
        <strain evidence="3 4">JCM 15900</strain>
    </source>
</reference>
<dbReference type="EMBL" id="BAAAPZ010000003">
    <property type="protein sequence ID" value="GAA2092873.1"/>
    <property type="molecule type" value="Genomic_DNA"/>
</dbReference>
<evidence type="ECO:0000256" key="1">
    <source>
        <dbReference type="SAM" id="MobiDB-lite"/>
    </source>
</evidence>
<dbReference type="Pfam" id="PF13195">
    <property type="entry name" value="DUF4011"/>
    <property type="match status" value="1"/>
</dbReference>
<evidence type="ECO:0000259" key="2">
    <source>
        <dbReference type="Pfam" id="PF18741"/>
    </source>
</evidence>
<dbReference type="Proteomes" id="UP001500984">
    <property type="component" value="Unassembled WGS sequence"/>
</dbReference>
<dbReference type="InterPro" id="IPR027417">
    <property type="entry name" value="P-loop_NTPase"/>
</dbReference>
<evidence type="ECO:0000313" key="3">
    <source>
        <dbReference type="EMBL" id="GAA2092873.1"/>
    </source>
</evidence>
<protein>
    <recommendedName>
        <fullName evidence="2">Restriction endonuclease type II-like domain-containing protein</fullName>
    </recommendedName>
</protein>
<evidence type="ECO:0000313" key="4">
    <source>
        <dbReference type="Proteomes" id="UP001500984"/>
    </source>
</evidence>
<feature type="compositionally biased region" description="Basic and acidic residues" evidence="1">
    <location>
        <begin position="1367"/>
        <end position="1381"/>
    </location>
</feature>
<dbReference type="SUPFAM" id="SSF52540">
    <property type="entry name" value="P-loop containing nucleoside triphosphate hydrolases"/>
    <property type="match status" value="1"/>
</dbReference>
<dbReference type="PANTHER" id="PTHR10887">
    <property type="entry name" value="DNA2/NAM7 HELICASE FAMILY"/>
    <property type="match status" value="1"/>
</dbReference>
<organism evidence="3 4">
    <name type="scientific">Brevibacterium salitolerans</name>
    <dbReference type="NCBI Taxonomy" id="1403566"/>
    <lineage>
        <taxon>Bacteria</taxon>
        <taxon>Bacillati</taxon>
        <taxon>Actinomycetota</taxon>
        <taxon>Actinomycetes</taxon>
        <taxon>Micrococcales</taxon>
        <taxon>Brevibacteriaceae</taxon>
        <taxon>Brevibacterium</taxon>
    </lineage>
</organism>
<feature type="compositionally biased region" description="Gly residues" evidence="1">
    <location>
        <begin position="1355"/>
        <end position="1365"/>
    </location>
</feature>
<feature type="compositionally biased region" description="Low complexity" evidence="1">
    <location>
        <begin position="1542"/>
        <end position="1580"/>
    </location>
</feature>
<dbReference type="InterPro" id="IPR045055">
    <property type="entry name" value="DNA2/NAM7-like"/>
</dbReference>
<feature type="compositionally biased region" description="Low complexity" evidence="1">
    <location>
        <begin position="1414"/>
        <end position="1431"/>
    </location>
</feature>
<feature type="compositionally biased region" description="Low complexity" evidence="1">
    <location>
        <begin position="1605"/>
        <end position="1617"/>
    </location>
</feature>
<dbReference type="PANTHER" id="PTHR10887:SF495">
    <property type="entry name" value="HELICASE SENATAXIN ISOFORM X1-RELATED"/>
    <property type="match status" value="1"/>
</dbReference>
<name>A0ABN2WHW4_9MICO</name>
<dbReference type="InterPro" id="IPR049468">
    <property type="entry name" value="Restrct_endonuc-II-like_dom"/>
</dbReference>
<dbReference type="Pfam" id="PF18741">
    <property type="entry name" value="MTES_1575"/>
    <property type="match status" value="1"/>
</dbReference>
<gene>
    <name evidence="3" type="ORF">GCM10009823_10910</name>
</gene>
<comment type="caution">
    <text evidence="3">The sequence shown here is derived from an EMBL/GenBank/DDBJ whole genome shotgun (WGS) entry which is preliminary data.</text>
</comment>
<sequence length="1657" mass="177331">MSHTDSTLPQTGAQAVGEAFAAWRAQAARIGGRDTMLHFRDSRDGSIDLTGAHPSGLAQLLAGRATRLSSLLRDPEHLADARRRARAIRSKADQLSRERGIATAYLAIGFASWSREGATGREEFGAPVLLRHVTLVPRGSSIDDYEIRLDDEVRVNPALVDYLHREHEVTVDVDEWADSTRVGHGFDPAPAYDRLRAVTRSVPGMLVNERLVVSTFANIADPYSTEELPEAHPLLRALAGDAEARAGLSGDAPDPAPRELRDRAPHEEFLAIDVDGDQQAVVDAAMAGESVVVDTPPGTGATQLATALATTLSHTGRSVLYVAQDAADLDEFRRRMASTGLEDFAVDGRGDREQLRRSLITLITSAERSPKPELSGLVETLSEHRTALTEHIESLHRIREPWGVSAYEVMQRLAALTSVRPGPSTSVRFSRELLDLDDARRSELRDSLLTLSDRGAFTLDVVDTVWFGARFESDDEAERARSLAEAARALIPAFSEAALPVLRKSGLNPERTVGAWGRSLELLQEMRATLDVFSPEVFEHSLSDLLAATGTAEYRAQVGREMGMLERNRLKKAAKEFLRPGASAPDLHAGLLAASAQRQELRELAGADIRPKVPRGVPEAVAEYRALSAELGALSPYLEDTPDGGALEEMLVEELEARLEALVEDRASLRDLPERTRLDDELRDAGLGDLLDDLRARRVPHELVGLEFDLAHWATVLQDLAGADALIGAHDGDVLSRIAAEYRLADRQYVAAGASRLRYSHSKRWRAAIGEHRDQAQELRTALKSPHLDLRRLSAAAPDVLSTLAPVWAASPFRVPELFAEGPRFDTVILADAGRLTTAEALPALARARQVVAMGDERLLEPRDFSVAVDRRPLSPPKERPRSVLSELSEFLPVHRLHTSYRVSPLELVELANRHFYDSSIRTVPTALTGEGTGLEFAYVQDALGTPDNVTGQVESLDVEVDRVVDLVIRHARTRARQSLGVVTLTPWHAQRVATAIQKAIRQYPYVASFFENPGREPFIVTDVQQVHGMVRDVVIFSLGYGRTRQGRVIHSFGELSKPGGERYLAAALTRARRRLTLVSAFEAEDFDRARLSDGAALLPDILAEVASGGEPTARASGAVTGTNAAADGGRTDPSRLATEPFEELGDPIVADLAERLSRKGVMAHLDYQGIDLAIANSADDLHGMVVAVETDGPAYAATESIRQRERLRSEQLARRGWRSVRVWTTDAFVDPQQQAGRLFDAWRETVEELSPQALLNAARAAAVVVDRQGSRPRVASGLPMHMYTDDQLVAMLEWIQSDGVARGDGELKEQLRAALAQKNRLGRTESALENAVRAYRRQVAELKRADAEARESSEGGGGAPGQGGAHRAEGTPRTGADEPRTGAASDAGSPSSTQAGAEDADGDAAGGRGLGRSGSAAETGAAGPAGASRRGASRRTRSEELRRDENGELVGPPADSVLPPYDTNSLRHAELRDAGLRPVVDELSDETLDRATKAQVPADRDAEAGSRETGSGDGSLGRENRATASDDRVQGETSAGETAPTASRTGEGAGEAASAGASGVTGTTGATGASGTTGAAAGAEADDAESAEGAARTTDAAGTDRSETTGAAGRTEGTETQLEAPGAGVASAEAEDGSQGRGSAEAHPGASGADGSRTED</sequence>
<feature type="compositionally biased region" description="Basic and acidic residues" evidence="1">
    <location>
        <begin position="1437"/>
        <end position="1447"/>
    </location>
</feature>